<evidence type="ECO:0000256" key="11">
    <source>
        <dbReference type="ARBA" id="ARBA00023136"/>
    </source>
</evidence>
<organism evidence="15 16">
    <name type="scientific">Ectorhizobium quercum</name>
    <dbReference type="NCBI Taxonomy" id="2965071"/>
    <lineage>
        <taxon>Bacteria</taxon>
        <taxon>Pseudomonadati</taxon>
        <taxon>Pseudomonadota</taxon>
        <taxon>Alphaproteobacteria</taxon>
        <taxon>Hyphomicrobiales</taxon>
        <taxon>Rhizobiaceae</taxon>
        <taxon>Ectorhizobium</taxon>
    </lineage>
</organism>
<gene>
    <name evidence="15" type="ORF">NOF55_22265</name>
</gene>
<dbReference type="RefSeq" id="WP_306413329.1">
    <property type="nucleotide sequence ID" value="NZ_JANFPI010000011.1"/>
</dbReference>
<keyword evidence="4" id="KW-1003">Cell membrane</keyword>
<evidence type="ECO:0000256" key="7">
    <source>
        <dbReference type="ARBA" id="ARBA00022723"/>
    </source>
</evidence>
<evidence type="ECO:0000256" key="2">
    <source>
        <dbReference type="ARBA" id="ARBA00004651"/>
    </source>
</evidence>
<keyword evidence="10" id="KW-0408">Iron</keyword>
<evidence type="ECO:0000313" key="16">
    <source>
        <dbReference type="Proteomes" id="UP001208771"/>
    </source>
</evidence>
<keyword evidence="8" id="KW-0249">Electron transport</keyword>
<feature type="domain" description="Cytochrome b561 bacterial/Ni-hydrogenase" evidence="14">
    <location>
        <begin position="15"/>
        <end position="183"/>
    </location>
</feature>
<evidence type="ECO:0000256" key="12">
    <source>
        <dbReference type="ARBA" id="ARBA00037975"/>
    </source>
</evidence>
<evidence type="ECO:0000256" key="9">
    <source>
        <dbReference type="ARBA" id="ARBA00022989"/>
    </source>
</evidence>
<comment type="subcellular location">
    <subcellularLocation>
        <location evidence="2">Cell membrane</location>
        <topology evidence="2">Multi-pass membrane protein</topology>
    </subcellularLocation>
</comment>
<sequence>MNSTTAHFRDQPSGYGSVSRAFHWLMALLFAWQFFGAALHAINRDLAISAFFWGTHRNIGALLFVLVFLRGAWGLANMSRRPRHEGLVGQMASLGHLALYALMVFCPSVALLRQYGSARPFEPFGLPLMAGGGERIEWMTALGSATHSLSAWVLLTLVAGHIAMVFVHHFAWKDDTARMMVRGVR</sequence>
<feature type="transmembrane region" description="Helical" evidence="13">
    <location>
        <begin position="21"/>
        <end position="39"/>
    </location>
</feature>
<keyword evidence="16" id="KW-1185">Reference proteome</keyword>
<evidence type="ECO:0000313" key="15">
    <source>
        <dbReference type="EMBL" id="MCX8999834.1"/>
    </source>
</evidence>
<keyword evidence="6 13" id="KW-0812">Transmembrane</keyword>
<evidence type="ECO:0000256" key="6">
    <source>
        <dbReference type="ARBA" id="ARBA00022692"/>
    </source>
</evidence>
<evidence type="ECO:0000256" key="8">
    <source>
        <dbReference type="ARBA" id="ARBA00022982"/>
    </source>
</evidence>
<dbReference type="GO" id="GO:0009055">
    <property type="term" value="F:electron transfer activity"/>
    <property type="evidence" value="ECO:0007669"/>
    <property type="project" value="InterPro"/>
</dbReference>
<reference evidence="15" key="1">
    <citation type="submission" date="2022-07" db="EMBL/GenBank/DDBJ databases">
        <title>Ectorhizobium quercum gen.nov., sp. nov.</title>
        <authorList>
            <person name="Ma T."/>
            <person name="Li Y."/>
        </authorList>
    </citation>
    <scope>NUCLEOTIDE SEQUENCE</scope>
    <source>
        <strain evidence="15">BDR2-2</strain>
    </source>
</reference>
<dbReference type="Pfam" id="PF01292">
    <property type="entry name" value="Ni_hydr_CYTB"/>
    <property type="match status" value="1"/>
</dbReference>
<dbReference type="InterPro" id="IPR052168">
    <property type="entry name" value="Cytochrome_b561_oxidase"/>
</dbReference>
<evidence type="ECO:0000259" key="14">
    <source>
        <dbReference type="Pfam" id="PF01292"/>
    </source>
</evidence>
<comment type="caution">
    <text evidence="15">The sequence shown here is derived from an EMBL/GenBank/DDBJ whole genome shotgun (WGS) entry which is preliminary data.</text>
</comment>
<comment type="similarity">
    <text evidence="12">Belongs to the cytochrome b561 family.</text>
</comment>
<dbReference type="GO" id="GO:0022904">
    <property type="term" value="P:respiratory electron transport chain"/>
    <property type="evidence" value="ECO:0007669"/>
    <property type="project" value="InterPro"/>
</dbReference>
<feature type="transmembrane region" description="Helical" evidence="13">
    <location>
        <begin position="97"/>
        <end position="116"/>
    </location>
</feature>
<evidence type="ECO:0000256" key="4">
    <source>
        <dbReference type="ARBA" id="ARBA00022475"/>
    </source>
</evidence>
<proteinExistence type="inferred from homology"/>
<dbReference type="AlphaFoldDB" id="A0AAE3SY61"/>
<dbReference type="GO" id="GO:0020037">
    <property type="term" value="F:heme binding"/>
    <property type="evidence" value="ECO:0007669"/>
    <property type="project" value="TreeGrafter"/>
</dbReference>
<dbReference type="InterPro" id="IPR016174">
    <property type="entry name" value="Di-haem_cyt_TM"/>
</dbReference>
<dbReference type="EMBL" id="JANFPI010000011">
    <property type="protein sequence ID" value="MCX8999834.1"/>
    <property type="molecule type" value="Genomic_DNA"/>
</dbReference>
<feature type="transmembrane region" description="Helical" evidence="13">
    <location>
        <begin position="149"/>
        <end position="172"/>
    </location>
</feature>
<feature type="transmembrane region" description="Helical" evidence="13">
    <location>
        <begin position="59"/>
        <end position="76"/>
    </location>
</feature>
<evidence type="ECO:0000256" key="10">
    <source>
        <dbReference type="ARBA" id="ARBA00023004"/>
    </source>
</evidence>
<dbReference type="Proteomes" id="UP001208771">
    <property type="component" value="Unassembled WGS sequence"/>
</dbReference>
<name>A0AAE3SY61_9HYPH</name>
<keyword evidence="9 13" id="KW-1133">Transmembrane helix</keyword>
<keyword evidence="5" id="KW-0349">Heme</keyword>
<keyword evidence="7" id="KW-0479">Metal-binding</keyword>
<protein>
    <submittedName>
        <fullName evidence="15">Cytochrome b</fullName>
    </submittedName>
</protein>
<comment type="cofactor">
    <cofactor evidence="1">
        <name>heme b</name>
        <dbReference type="ChEBI" id="CHEBI:60344"/>
    </cofactor>
</comment>
<evidence type="ECO:0000256" key="5">
    <source>
        <dbReference type="ARBA" id="ARBA00022617"/>
    </source>
</evidence>
<dbReference type="SUPFAM" id="SSF81342">
    <property type="entry name" value="Transmembrane di-heme cytochromes"/>
    <property type="match status" value="1"/>
</dbReference>
<keyword evidence="11 13" id="KW-0472">Membrane</keyword>
<accession>A0AAE3SY61</accession>
<evidence type="ECO:0000256" key="3">
    <source>
        <dbReference type="ARBA" id="ARBA00022448"/>
    </source>
</evidence>
<evidence type="ECO:0000256" key="13">
    <source>
        <dbReference type="SAM" id="Phobius"/>
    </source>
</evidence>
<dbReference type="InterPro" id="IPR011577">
    <property type="entry name" value="Cyt_b561_bac/Ni-Hgenase"/>
</dbReference>
<dbReference type="GO" id="GO:0005886">
    <property type="term" value="C:plasma membrane"/>
    <property type="evidence" value="ECO:0007669"/>
    <property type="project" value="UniProtKB-SubCell"/>
</dbReference>
<dbReference type="PANTHER" id="PTHR30529:SF7">
    <property type="entry name" value="CYTOCHROME B561 BACTERIAL_NI-HYDROGENASE DOMAIN-CONTAINING PROTEIN"/>
    <property type="match status" value="1"/>
</dbReference>
<dbReference type="PANTHER" id="PTHR30529">
    <property type="entry name" value="CYTOCHROME B561"/>
    <property type="match status" value="1"/>
</dbReference>
<dbReference type="GO" id="GO:0046872">
    <property type="term" value="F:metal ion binding"/>
    <property type="evidence" value="ECO:0007669"/>
    <property type="project" value="UniProtKB-KW"/>
</dbReference>
<evidence type="ECO:0000256" key="1">
    <source>
        <dbReference type="ARBA" id="ARBA00001970"/>
    </source>
</evidence>
<keyword evidence="3" id="KW-0813">Transport</keyword>